<evidence type="ECO:0000256" key="4">
    <source>
        <dbReference type="ARBA" id="ARBA00022692"/>
    </source>
</evidence>
<evidence type="ECO:0000256" key="7">
    <source>
        <dbReference type="ARBA" id="ARBA00023136"/>
    </source>
</evidence>
<comment type="function">
    <text evidence="10">Catalyzes the transfer of an acyl group from acyl-phosphate (acyl-PO(4)) to glycerol-3-phosphate (G3P) to form lysophosphatidic acid (LPA). This enzyme utilizes acyl-phosphate as fatty acyl donor, but not acyl-CoA or acyl-ACP.</text>
</comment>
<evidence type="ECO:0000256" key="2">
    <source>
        <dbReference type="ARBA" id="ARBA00022516"/>
    </source>
</evidence>
<keyword evidence="9 10" id="KW-1208">Phospholipid metabolism</keyword>
<comment type="similarity">
    <text evidence="10">Belongs to the PlsY family.</text>
</comment>
<keyword evidence="5 10" id="KW-1133">Transmembrane helix</keyword>
<comment type="subunit">
    <text evidence="10">Probably interacts with PlsX.</text>
</comment>
<comment type="caution">
    <text evidence="11">The sequence shown here is derived from an EMBL/GenBank/DDBJ whole genome shotgun (WGS) entry which is preliminary data.</text>
</comment>
<keyword evidence="4 10" id="KW-0812">Transmembrane</keyword>
<feature type="transmembrane region" description="Helical" evidence="10">
    <location>
        <begin position="75"/>
        <end position="101"/>
    </location>
</feature>
<evidence type="ECO:0000256" key="1">
    <source>
        <dbReference type="ARBA" id="ARBA00022475"/>
    </source>
</evidence>
<accession>A0A0A0D2G3</accession>
<keyword evidence="1 10" id="KW-1003">Cell membrane</keyword>
<name>A0A0A0D2G3_9PROT</name>
<dbReference type="GO" id="GO:0043772">
    <property type="term" value="F:acyl-phosphate glycerol-3-phosphate acyltransferase activity"/>
    <property type="evidence" value="ECO:0007669"/>
    <property type="project" value="UniProtKB-UniRule"/>
</dbReference>
<evidence type="ECO:0000256" key="5">
    <source>
        <dbReference type="ARBA" id="ARBA00022989"/>
    </source>
</evidence>
<dbReference type="InterPro" id="IPR003811">
    <property type="entry name" value="G3P_acylTferase_PlsY"/>
</dbReference>
<keyword evidence="7 10" id="KW-0472">Membrane</keyword>
<feature type="transmembrane region" description="Helical" evidence="10">
    <location>
        <begin position="12"/>
        <end position="31"/>
    </location>
</feature>
<feature type="transmembrane region" description="Helical" evidence="10">
    <location>
        <begin position="144"/>
        <end position="164"/>
    </location>
</feature>
<comment type="pathway">
    <text evidence="10">Lipid metabolism; phospholipid metabolism.</text>
</comment>
<sequence>MSSFDPTSIWAVAAAAVLGYLLGSIPFGLVLTRAAGLGDIRNIGSGNIGATNVLRTGHKGLALATLLLDGGKGAIAVLVAGLFDPMLAVIAGGGAMLGHIFPVWLGFKGGKGVATALGTLLAIMWPVGVLCCLVWLAMAALFRYSSLAALAAIAAAPVLAWALSGTTILGAVWTDLPRAALALFIAVLVFIRHDGNIRRLLRGEEPKIGQKKAAAG</sequence>
<protein>
    <recommendedName>
        <fullName evidence="10">Glycerol-3-phosphate acyltransferase</fullName>
    </recommendedName>
    <alternativeName>
        <fullName evidence="10">Acyl-PO4 G3P acyltransferase</fullName>
    </alternativeName>
    <alternativeName>
        <fullName evidence="10">Acyl-phosphate--glycerol-3-phosphate acyltransferase</fullName>
    </alternativeName>
    <alternativeName>
        <fullName evidence="10">G3P acyltransferase</fullName>
        <shortName evidence="10">GPAT</shortName>
        <ecNumber evidence="10">2.3.1.275</ecNumber>
    </alternativeName>
    <alternativeName>
        <fullName evidence="10">Lysophosphatidic acid synthase</fullName>
        <shortName evidence="10">LPA synthase</shortName>
    </alternativeName>
</protein>
<comment type="subcellular location">
    <subcellularLocation>
        <location evidence="10">Cell membrane</location>
        <topology evidence="10">Multi-pass membrane protein</topology>
    </subcellularLocation>
</comment>
<keyword evidence="3 10" id="KW-0808">Transferase</keyword>
<evidence type="ECO:0000313" key="12">
    <source>
        <dbReference type="Proteomes" id="UP000029995"/>
    </source>
</evidence>
<dbReference type="Proteomes" id="UP000029995">
    <property type="component" value="Unassembled WGS sequence"/>
</dbReference>
<proteinExistence type="inferred from homology"/>
<organism evidence="11 12">
    <name type="scientific">Inquilinus limosus MP06</name>
    <dbReference type="NCBI Taxonomy" id="1398085"/>
    <lineage>
        <taxon>Bacteria</taxon>
        <taxon>Pseudomonadati</taxon>
        <taxon>Pseudomonadota</taxon>
        <taxon>Alphaproteobacteria</taxon>
        <taxon>Rhodospirillales</taxon>
        <taxon>Rhodospirillaceae</taxon>
        <taxon>Inquilinus</taxon>
    </lineage>
</organism>
<dbReference type="RefSeq" id="WP_034844104.1">
    <property type="nucleotide sequence ID" value="NZ_JANX01000358.1"/>
</dbReference>
<keyword evidence="11" id="KW-0012">Acyltransferase</keyword>
<reference evidence="11 12" key="1">
    <citation type="submission" date="2014-01" db="EMBL/GenBank/DDBJ databases">
        <title>Genome sequence determination for a cystic fibrosis isolate, Inquilinus limosus.</title>
        <authorList>
            <person name="Pino M."/>
            <person name="Di Conza J."/>
            <person name="Gutkind G."/>
        </authorList>
    </citation>
    <scope>NUCLEOTIDE SEQUENCE [LARGE SCALE GENOMIC DNA]</scope>
    <source>
        <strain evidence="11 12">MP06</strain>
    </source>
</reference>
<evidence type="ECO:0000256" key="8">
    <source>
        <dbReference type="ARBA" id="ARBA00023209"/>
    </source>
</evidence>
<dbReference type="OrthoDB" id="9777124at2"/>
<comment type="catalytic activity">
    <reaction evidence="10">
        <text>an acyl phosphate + sn-glycerol 3-phosphate = a 1-acyl-sn-glycero-3-phosphate + phosphate</text>
        <dbReference type="Rhea" id="RHEA:34075"/>
        <dbReference type="ChEBI" id="CHEBI:43474"/>
        <dbReference type="ChEBI" id="CHEBI:57597"/>
        <dbReference type="ChEBI" id="CHEBI:57970"/>
        <dbReference type="ChEBI" id="CHEBI:59918"/>
        <dbReference type="EC" id="2.3.1.275"/>
    </reaction>
</comment>
<keyword evidence="2 10" id="KW-0444">Lipid biosynthesis</keyword>
<dbReference type="SMART" id="SM01207">
    <property type="entry name" value="G3P_acyltransf"/>
    <property type="match status" value="1"/>
</dbReference>
<evidence type="ECO:0000313" key="11">
    <source>
        <dbReference type="EMBL" id="KGM32205.1"/>
    </source>
</evidence>
<dbReference type="NCBIfam" id="TIGR00023">
    <property type="entry name" value="glycerol-3-phosphate 1-O-acyltransferase PlsY"/>
    <property type="match status" value="1"/>
</dbReference>
<dbReference type="PANTHER" id="PTHR30309:SF0">
    <property type="entry name" value="GLYCEROL-3-PHOSPHATE ACYLTRANSFERASE-RELATED"/>
    <property type="match status" value="1"/>
</dbReference>
<keyword evidence="8 10" id="KW-0594">Phospholipid biosynthesis</keyword>
<gene>
    <name evidence="10" type="primary">plsY</name>
    <name evidence="11" type="ORF">P409_22775</name>
</gene>
<evidence type="ECO:0000256" key="10">
    <source>
        <dbReference type="HAMAP-Rule" id="MF_01043"/>
    </source>
</evidence>
<evidence type="ECO:0000256" key="6">
    <source>
        <dbReference type="ARBA" id="ARBA00023098"/>
    </source>
</evidence>
<evidence type="ECO:0000256" key="9">
    <source>
        <dbReference type="ARBA" id="ARBA00023264"/>
    </source>
</evidence>
<feature type="transmembrane region" description="Helical" evidence="10">
    <location>
        <begin position="113"/>
        <end position="137"/>
    </location>
</feature>
<keyword evidence="6 10" id="KW-0443">Lipid metabolism</keyword>
<dbReference type="Pfam" id="PF02660">
    <property type="entry name" value="G3P_acyltransf"/>
    <property type="match status" value="1"/>
</dbReference>
<dbReference type="HAMAP" id="MF_01043">
    <property type="entry name" value="PlsY"/>
    <property type="match status" value="1"/>
</dbReference>
<feature type="transmembrane region" description="Helical" evidence="10">
    <location>
        <begin position="176"/>
        <end position="192"/>
    </location>
</feature>
<dbReference type="GO" id="GO:0008654">
    <property type="term" value="P:phospholipid biosynthetic process"/>
    <property type="evidence" value="ECO:0007669"/>
    <property type="project" value="UniProtKB-UniRule"/>
</dbReference>
<dbReference type="EC" id="2.3.1.275" evidence="10"/>
<dbReference type="UniPathway" id="UPA00085"/>
<evidence type="ECO:0000256" key="3">
    <source>
        <dbReference type="ARBA" id="ARBA00022679"/>
    </source>
</evidence>
<dbReference type="EMBL" id="JANX01000358">
    <property type="protein sequence ID" value="KGM32205.1"/>
    <property type="molecule type" value="Genomic_DNA"/>
</dbReference>
<dbReference type="GO" id="GO:0005886">
    <property type="term" value="C:plasma membrane"/>
    <property type="evidence" value="ECO:0007669"/>
    <property type="project" value="UniProtKB-SubCell"/>
</dbReference>
<dbReference type="PANTHER" id="PTHR30309">
    <property type="entry name" value="INNER MEMBRANE PROTEIN YGIH"/>
    <property type="match status" value="1"/>
</dbReference>
<dbReference type="AlphaFoldDB" id="A0A0A0D2G3"/>